<dbReference type="InParanoid" id="A0A165EFK8"/>
<dbReference type="STRING" id="1314785.A0A165EFK8"/>
<dbReference type="AlphaFoldDB" id="A0A165EFK8"/>
<dbReference type="Gene3D" id="3.60.130.30">
    <property type="match status" value="1"/>
</dbReference>
<dbReference type="Proteomes" id="UP000076871">
    <property type="component" value="Unassembled WGS sequence"/>
</dbReference>
<keyword evidence="2" id="KW-1185">Reference proteome</keyword>
<reference evidence="1 2" key="1">
    <citation type="journal article" date="2016" name="Mol. Biol. Evol.">
        <title>Comparative Genomics of Early-Diverging Mushroom-Forming Fungi Provides Insights into the Origins of Lignocellulose Decay Capabilities.</title>
        <authorList>
            <person name="Nagy L.G."/>
            <person name="Riley R."/>
            <person name="Tritt A."/>
            <person name="Adam C."/>
            <person name="Daum C."/>
            <person name="Floudas D."/>
            <person name="Sun H."/>
            <person name="Yadav J.S."/>
            <person name="Pangilinan J."/>
            <person name="Larsson K.H."/>
            <person name="Matsuura K."/>
            <person name="Barry K."/>
            <person name="Labutti K."/>
            <person name="Kuo R."/>
            <person name="Ohm R.A."/>
            <person name="Bhattacharya S.S."/>
            <person name="Shirouzu T."/>
            <person name="Yoshinaga Y."/>
            <person name="Martin F.M."/>
            <person name="Grigoriev I.V."/>
            <person name="Hibbett D.S."/>
        </authorList>
    </citation>
    <scope>NUCLEOTIDE SEQUENCE [LARGE SCALE GENOMIC DNA]</scope>
    <source>
        <strain evidence="1 2">93-53</strain>
    </source>
</reference>
<dbReference type="OrthoDB" id="2797114at2759"/>
<sequence length="269" mass="29706">MAMCVRWGEERSDSLRQVVAVLAGAPNDPSWNAVHSQAAKAMENVREYAACGTGVSYGGGQKCPGNLVNSEINGKMLECLLQDHNISRIAGFASSAFETWAPKLYKYYVDHLQPLYTKYFELKRNFANSIFAGTTFNFGPATCTVDHRDSANLAFGWCSVTALGDFNPMLDGHLVLWDMKLVIEFPPSSTILIPSAIILHSNVAIGEGESRSSFMQYTAGSLFQWVDLGFQPISVYCEGLNSAEKKAEELQAREHWEIGMDMFSALSFL</sequence>
<organism evidence="1 2">
    <name type="scientific">Laetiporus sulphureus 93-53</name>
    <dbReference type="NCBI Taxonomy" id="1314785"/>
    <lineage>
        <taxon>Eukaryota</taxon>
        <taxon>Fungi</taxon>
        <taxon>Dikarya</taxon>
        <taxon>Basidiomycota</taxon>
        <taxon>Agaricomycotina</taxon>
        <taxon>Agaricomycetes</taxon>
        <taxon>Polyporales</taxon>
        <taxon>Laetiporus</taxon>
    </lineage>
</organism>
<proteinExistence type="predicted"/>
<dbReference type="GeneID" id="63827728"/>
<accession>A0A165EFK8</accession>
<gene>
    <name evidence="1" type="ORF">LAESUDRAFT_736565</name>
</gene>
<evidence type="ECO:0000313" key="2">
    <source>
        <dbReference type="Proteomes" id="UP000076871"/>
    </source>
</evidence>
<dbReference type="RefSeq" id="XP_040764693.1">
    <property type="nucleotide sequence ID" value="XM_040910699.1"/>
</dbReference>
<name>A0A165EFK8_9APHY</name>
<dbReference type="EMBL" id="KV427621">
    <property type="protein sequence ID" value="KZT06953.1"/>
    <property type="molecule type" value="Genomic_DNA"/>
</dbReference>
<protein>
    <submittedName>
        <fullName evidence="1">Uncharacterized protein</fullName>
    </submittedName>
</protein>
<evidence type="ECO:0000313" key="1">
    <source>
        <dbReference type="EMBL" id="KZT06953.1"/>
    </source>
</evidence>